<dbReference type="AlphaFoldDB" id="A0A0E9TY05"/>
<reference evidence="2" key="2">
    <citation type="journal article" date="2015" name="Fish Shellfish Immunol.">
        <title>Early steps in the European eel (Anguilla anguilla)-Vibrio vulnificus interaction in the gills: Role of the RtxA13 toxin.</title>
        <authorList>
            <person name="Callol A."/>
            <person name="Pajuelo D."/>
            <person name="Ebbesson L."/>
            <person name="Teles M."/>
            <person name="MacKenzie S."/>
            <person name="Amaro C."/>
        </authorList>
    </citation>
    <scope>NUCLEOTIDE SEQUENCE</scope>
</reference>
<accession>A0A0E9TY05</accession>
<keyword evidence="1" id="KW-1133">Transmembrane helix</keyword>
<keyword evidence="1" id="KW-0472">Membrane</keyword>
<reference evidence="2" key="1">
    <citation type="submission" date="2014-11" db="EMBL/GenBank/DDBJ databases">
        <authorList>
            <person name="Amaro Gonzalez C."/>
        </authorList>
    </citation>
    <scope>NUCLEOTIDE SEQUENCE</scope>
</reference>
<sequence length="34" mass="3997">MYTRLPWTPVTLNMTLVILKTILFLCVDCCRPIQ</sequence>
<protein>
    <submittedName>
        <fullName evidence="2">Uncharacterized protein</fullName>
    </submittedName>
</protein>
<feature type="transmembrane region" description="Helical" evidence="1">
    <location>
        <begin position="12"/>
        <end position="30"/>
    </location>
</feature>
<keyword evidence="1" id="KW-0812">Transmembrane</keyword>
<name>A0A0E9TY05_ANGAN</name>
<proteinExistence type="predicted"/>
<evidence type="ECO:0000256" key="1">
    <source>
        <dbReference type="SAM" id="Phobius"/>
    </source>
</evidence>
<dbReference type="EMBL" id="GBXM01050013">
    <property type="protein sequence ID" value="JAH58564.1"/>
    <property type="molecule type" value="Transcribed_RNA"/>
</dbReference>
<evidence type="ECO:0000313" key="2">
    <source>
        <dbReference type="EMBL" id="JAH58564.1"/>
    </source>
</evidence>
<organism evidence="2">
    <name type="scientific">Anguilla anguilla</name>
    <name type="common">European freshwater eel</name>
    <name type="synonym">Muraena anguilla</name>
    <dbReference type="NCBI Taxonomy" id="7936"/>
    <lineage>
        <taxon>Eukaryota</taxon>
        <taxon>Metazoa</taxon>
        <taxon>Chordata</taxon>
        <taxon>Craniata</taxon>
        <taxon>Vertebrata</taxon>
        <taxon>Euteleostomi</taxon>
        <taxon>Actinopterygii</taxon>
        <taxon>Neopterygii</taxon>
        <taxon>Teleostei</taxon>
        <taxon>Anguilliformes</taxon>
        <taxon>Anguillidae</taxon>
        <taxon>Anguilla</taxon>
    </lineage>
</organism>